<dbReference type="AlphaFoldDB" id="A0A2H0R2S3"/>
<proteinExistence type="predicted"/>
<feature type="non-terminal residue" evidence="1">
    <location>
        <position position="183"/>
    </location>
</feature>
<dbReference type="Pfam" id="PF01116">
    <property type="entry name" value="F_bP_aldolase"/>
    <property type="match status" value="1"/>
</dbReference>
<dbReference type="InterPro" id="IPR000771">
    <property type="entry name" value="FBA_II"/>
</dbReference>
<gene>
    <name evidence="1" type="ORF">COV33_00290</name>
</gene>
<dbReference type="InterPro" id="IPR050246">
    <property type="entry name" value="Class_II_FBP_aldolase"/>
</dbReference>
<dbReference type="PANTHER" id="PTHR30304">
    <property type="entry name" value="D-TAGATOSE-1,6-BISPHOSPHATE ALDOLASE"/>
    <property type="match status" value="1"/>
</dbReference>
<dbReference type="Gene3D" id="3.20.20.70">
    <property type="entry name" value="Aldolase class I"/>
    <property type="match status" value="1"/>
</dbReference>
<accession>A0A2H0R2S3</accession>
<dbReference type="GO" id="GO:0005975">
    <property type="term" value="P:carbohydrate metabolic process"/>
    <property type="evidence" value="ECO:0007669"/>
    <property type="project" value="InterPro"/>
</dbReference>
<dbReference type="GO" id="GO:0016832">
    <property type="term" value="F:aldehyde-lyase activity"/>
    <property type="evidence" value="ECO:0007669"/>
    <property type="project" value="InterPro"/>
</dbReference>
<dbReference type="SUPFAM" id="SSF51569">
    <property type="entry name" value="Aldolase"/>
    <property type="match status" value="1"/>
</dbReference>
<comment type="caution">
    <text evidence="1">The sequence shown here is derived from an EMBL/GenBank/DDBJ whole genome shotgun (WGS) entry which is preliminary data.</text>
</comment>
<name>A0A2H0R2S3_9BACT</name>
<evidence type="ECO:0000313" key="1">
    <source>
        <dbReference type="EMBL" id="PIR40334.1"/>
    </source>
</evidence>
<reference evidence="1 2" key="1">
    <citation type="submission" date="2017-09" db="EMBL/GenBank/DDBJ databases">
        <title>Depth-based differentiation of microbial function through sediment-hosted aquifers and enrichment of novel symbionts in the deep terrestrial subsurface.</title>
        <authorList>
            <person name="Probst A.J."/>
            <person name="Ladd B."/>
            <person name="Jarett J.K."/>
            <person name="Geller-Mcgrath D.E."/>
            <person name="Sieber C.M."/>
            <person name="Emerson J.B."/>
            <person name="Anantharaman K."/>
            <person name="Thomas B.C."/>
            <person name="Malmstrom R."/>
            <person name="Stieglmeier M."/>
            <person name="Klingl A."/>
            <person name="Woyke T."/>
            <person name="Ryan C.M."/>
            <person name="Banfield J.F."/>
        </authorList>
    </citation>
    <scope>NUCLEOTIDE SEQUENCE [LARGE SCALE GENOMIC DNA]</scope>
    <source>
        <strain evidence="1">CG10_big_fil_rev_8_21_14_0_10_34_34</strain>
    </source>
</reference>
<protein>
    <submittedName>
        <fullName evidence="1">Tagatose-bisphosphate aldolase</fullName>
    </submittedName>
</protein>
<evidence type="ECO:0000313" key="2">
    <source>
        <dbReference type="Proteomes" id="UP000230828"/>
    </source>
</evidence>
<organism evidence="1 2">
    <name type="scientific">Candidatus Zambryskibacteria bacterium CG10_big_fil_rev_8_21_14_0_10_34_34</name>
    <dbReference type="NCBI Taxonomy" id="1975114"/>
    <lineage>
        <taxon>Bacteria</taxon>
        <taxon>Candidatus Zambryskiibacteriota</taxon>
    </lineage>
</organism>
<sequence length="183" mass="20248">MIKTLREYIAEAEEKKIAIGHFNISNSEGFWAIVNASKKLNLPVIIGVSEGERDFIGIRQVKALVDTVKALDLPIFLNADHSYSVERIKEVVDANFDTAIIDGAEKSLEENLKMTKDSVKYKNLKNPKILIEGELGFIGKSSKVLLELPENAEISLETLTKPEEASEFVKETSVDLFAPAVGN</sequence>
<dbReference type="GO" id="GO:0008270">
    <property type="term" value="F:zinc ion binding"/>
    <property type="evidence" value="ECO:0007669"/>
    <property type="project" value="InterPro"/>
</dbReference>
<dbReference type="Proteomes" id="UP000230828">
    <property type="component" value="Unassembled WGS sequence"/>
</dbReference>
<dbReference type="EMBL" id="PCXM01000006">
    <property type="protein sequence ID" value="PIR40334.1"/>
    <property type="molecule type" value="Genomic_DNA"/>
</dbReference>
<dbReference type="InterPro" id="IPR013785">
    <property type="entry name" value="Aldolase_TIM"/>
</dbReference>
<dbReference type="PANTHER" id="PTHR30304:SF0">
    <property type="entry name" value="D-TAGATOSE-1,6-BISPHOSPHATE ALDOLASE SUBUNIT GATY-RELATED"/>
    <property type="match status" value="1"/>
</dbReference>